<feature type="domain" description="Calcineurin-like phosphoesterase" evidence="1">
    <location>
        <begin position="1"/>
        <end position="197"/>
    </location>
</feature>
<dbReference type="InterPro" id="IPR051158">
    <property type="entry name" value="Metallophosphoesterase_sf"/>
</dbReference>
<dbReference type="Pfam" id="PF00149">
    <property type="entry name" value="Metallophos"/>
    <property type="match status" value="1"/>
</dbReference>
<gene>
    <name evidence="2" type="ORF">H6A12_10025</name>
</gene>
<dbReference type="Gene3D" id="3.60.21.10">
    <property type="match status" value="1"/>
</dbReference>
<evidence type="ECO:0000259" key="1">
    <source>
        <dbReference type="Pfam" id="PF00149"/>
    </source>
</evidence>
<dbReference type="InterPro" id="IPR029052">
    <property type="entry name" value="Metallo-depent_PP-like"/>
</dbReference>
<sequence>MRLYTISDPHLSFGCDKPMDIFKGWHDHVARLEENWNRVVSDEDVVVVGGDISWGMSLAEAKADFAFLNGLNGKKIILRGNHDYWFSTYAKTTAFFEQNGFDTLSFLFNNAFKAGENHVICGTRGWVSEHGEQVDKKVLNREAGRLRLSLEAGKKLGGEPIVFMHYPPAYYIYECTEILDVLKEYGVKRCYYGHIHGNGHRYAIDGEYQGIDLRLVSCDYIDFTPVEVEF</sequence>
<dbReference type="PANTHER" id="PTHR31302:SF22">
    <property type="entry name" value="PHOSPHOESTERASE"/>
    <property type="match status" value="1"/>
</dbReference>
<organism evidence="2 3">
    <name type="scientific">Merdimmobilis hominis</name>
    <dbReference type="NCBI Taxonomy" id="2897707"/>
    <lineage>
        <taxon>Bacteria</taxon>
        <taxon>Bacillati</taxon>
        <taxon>Bacillota</taxon>
        <taxon>Clostridia</taxon>
        <taxon>Eubacteriales</taxon>
        <taxon>Oscillospiraceae</taxon>
        <taxon>Merdimmobilis</taxon>
    </lineage>
</organism>
<dbReference type="PIRSF" id="PIRSF033094">
    <property type="entry name" value="Pesterase_CT488"/>
    <property type="match status" value="1"/>
</dbReference>
<dbReference type="PANTHER" id="PTHR31302">
    <property type="entry name" value="TRANSMEMBRANE PROTEIN WITH METALLOPHOSPHOESTERASE DOMAIN-RELATED"/>
    <property type="match status" value="1"/>
</dbReference>
<dbReference type="InterPro" id="IPR004843">
    <property type="entry name" value="Calcineurin-like_PHP"/>
</dbReference>
<accession>A0A939BEZ9</accession>
<protein>
    <submittedName>
        <fullName evidence="2">Metallophosphoesterase</fullName>
    </submittedName>
</protein>
<dbReference type="Proteomes" id="UP000774750">
    <property type="component" value="Unassembled WGS sequence"/>
</dbReference>
<reference evidence="2" key="2">
    <citation type="journal article" date="2021" name="Sci. Rep.">
        <title>The distribution of antibiotic resistance genes in chicken gut microbiota commensals.</title>
        <authorList>
            <person name="Juricova H."/>
            <person name="Matiasovicova J."/>
            <person name="Kubasova T."/>
            <person name="Cejkova D."/>
            <person name="Rychlik I."/>
        </authorList>
    </citation>
    <scope>NUCLEOTIDE SEQUENCE</scope>
    <source>
        <strain evidence="2">An559</strain>
    </source>
</reference>
<evidence type="ECO:0000313" key="3">
    <source>
        <dbReference type="Proteomes" id="UP000774750"/>
    </source>
</evidence>
<proteinExistence type="predicted"/>
<keyword evidence="3" id="KW-1185">Reference proteome</keyword>
<dbReference type="InterPro" id="IPR014578">
    <property type="entry name" value="Pesterase_CT488"/>
</dbReference>
<comment type="caution">
    <text evidence="2">The sequence shown here is derived from an EMBL/GenBank/DDBJ whole genome shotgun (WGS) entry which is preliminary data.</text>
</comment>
<dbReference type="AlphaFoldDB" id="A0A939BEZ9"/>
<dbReference type="SUPFAM" id="SSF56300">
    <property type="entry name" value="Metallo-dependent phosphatases"/>
    <property type="match status" value="1"/>
</dbReference>
<dbReference type="EMBL" id="JACJKY010000017">
    <property type="protein sequence ID" value="MBM6921492.1"/>
    <property type="molecule type" value="Genomic_DNA"/>
</dbReference>
<reference evidence="2" key="1">
    <citation type="submission" date="2020-08" db="EMBL/GenBank/DDBJ databases">
        <authorList>
            <person name="Cejkova D."/>
            <person name="Kubasova T."/>
            <person name="Jahodarova E."/>
            <person name="Rychlik I."/>
        </authorList>
    </citation>
    <scope>NUCLEOTIDE SEQUENCE</scope>
    <source>
        <strain evidence="2">An559</strain>
    </source>
</reference>
<dbReference type="RefSeq" id="WP_204447481.1">
    <property type="nucleotide sequence ID" value="NZ_JACJKY010000017.1"/>
</dbReference>
<dbReference type="GO" id="GO:0016787">
    <property type="term" value="F:hydrolase activity"/>
    <property type="evidence" value="ECO:0007669"/>
    <property type="project" value="InterPro"/>
</dbReference>
<name>A0A939BEZ9_9FIRM</name>
<evidence type="ECO:0000313" key="2">
    <source>
        <dbReference type="EMBL" id="MBM6921492.1"/>
    </source>
</evidence>